<evidence type="ECO:0000259" key="6">
    <source>
        <dbReference type="Pfam" id="PF01368"/>
    </source>
</evidence>
<feature type="domain" description="DHHA1" evidence="7">
    <location>
        <begin position="354"/>
        <end position="448"/>
    </location>
</feature>
<keyword evidence="5 9" id="KW-0269">Exonuclease</keyword>
<dbReference type="Pfam" id="PF02272">
    <property type="entry name" value="DHHA1"/>
    <property type="match status" value="1"/>
</dbReference>
<keyword evidence="10" id="KW-1185">Reference proteome</keyword>
<gene>
    <name evidence="9" type="primary">recJ</name>
    <name evidence="9" type="ORF">F1599_01100</name>
</gene>
<name>A0A5M8BB88_9BURK</name>
<dbReference type="PANTHER" id="PTHR30255:SF2">
    <property type="entry name" value="SINGLE-STRANDED-DNA-SPECIFIC EXONUCLEASE RECJ"/>
    <property type="match status" value="1"/>
</dbReference>
<dbReference type="Pfam" id="PF01368">
    <property type="entry name" value="DHH"/>
    <property type="match status" value="1"/>
</dbReference>
<dbReference type="InterPro" id="IPR051673">
    <property type="entry name" value="SSDNA_exonuclease_RecJ"/>
</dbReference>
<comment type="similarity">
    <text evidence="1">Belongs to the RecJ family.</text>
</comment>
<dbReference type="GO" id="GO:0003676">
    <property type="term" value="F:nucleic acid binding"/>
    <property type="evidence" value="ECO:0007669"/>
    <property type="project" value="InterPro"/>
</dbReference>
<evidence type="ECO:0000256" key="1">
    <source>
        <dbReference type="ARBA" id="ARBA00005915"/>
    </source>
</evidence>
<dbReference type="GO" id="GO:0008409">
    <property type="term" value="F:5'-3' exonuclease activity"/>
    <property type="evidence" value="ECO:0007669"/>
    <property type="project" value="InterPro"/>
</dbReference>
<evidence type="ECO:0000259" key="7">
    <source>
        <dbReference type="Pfam" id="PF02272"/>
    </source>
</evidence>
<evidence type="ECO:0000313" key="9">
    <source>
        <dbReference type="EMBL" id="KAA6133247.1"/>
    </source>
</evidence>
<evidence type="ECO:0000313" key="10">
    <source>
        <dbReference type="Proteomes" id="UP000324324"/>
    </source>
</evidence>
<dbReference type="GO" id="GO:0006281">
    <property type="term" value="P:DNA repair"/>
    <property type="evidence" value="ECO:0007669"/>
    <property type="project" value="InterPro"/>
</dbReference>
<dbReference type="SUPFAM" id="SSF64182">
    <property type="entry name" value="DHH phosphoesterases"/>
    <property type="match status" value="1"/>
</dbReference>
<comment type="caution">
    <text evidence="9">The sequence shown here is derived from an EMBL/GenBank/DDBJ whole genome shotgun (WGS) entry which is preliminary data.</text>
</comment>
<dbReference type="InterPro" id="IPR041122">
    <property type="entry name" value="RecJ_OB"/>
</dbReference>
<protein>
    <recommendedName>
        <fullName evidence="2">Single-stranded-DNA-specific exonuclease RecJ</fullName>
    </recommendedName>
</protein>
<dbReference type="Proteomes" id="UP000324324">
    <property type="component" value="Unassembled WGS sequence"/>
</dbReference>
<dbReference type="Gene3D" id="3.90.1640.30">
    <property type="match status" value="1"/>
</dbReference>
<proteinExistence type="inferred from homology"/>
<sequence length="565" mass="61364">MTRIAIRPHQSDHASALAALGLHPTLARILSARGVTHARELATDLPELMAPQAMKGIDRAAVYLADAIAARRRLLIVADYDCDGATACAVGVRGLRMLGAQVDYIVPNRFEYGYGLTPEIVALAAQRNPDVIVTVDNGIASVDGVAAANARGIDVVVTDHHLPGDQLPDAAVIVNPNQPGCGFPSKNLAGVGVMFYVLLALRAELRQRGVFTPANQPRLDTLLDLVALGTVADVVKLDTNNRILVAQGLKRMRAGRMHAGVAALFRAAGREASRATTFDLGFGLGPRLNAAGRLADMSLGIECLLSDDAERAWEIAQQLDAMNRERRDIEAGMQQEALQILERPLDGLDPSSRFTVSVFNDTWHQGVIGIVASRLKEKFHRPTITFAPGDEATIKGSGRSIPGFHLRDALDLVSKRHPGLLVKFGGHAMAAGLTLRAGDFERFMDAFEGIGREWLTDDHLARVIETDGEIEDHCFDPAFVSLLEQQVWGQGFPPPTFCGEFDVLRQTVLKGKHLKLQLGRGKRQFDAIWFNHADTLGASAMVAYRLDNNTFNGVTRVQMVIEHAQ</sequence>
<dbReference type="AlphaFoldDB" id="A0A5M8BB88"/>
<dbReference type="EMBL" id="VWRN01000005">
    <property type="protein sequence ID" value="KAA6133247.1"/>
    <property type="molecule type" value="Genomic_DNA"/>
</dbReference>
<reference evidence="9 10" key="1">
    <citation type="submission" date="2019-09" db="EMBL/GenBank/DDBJ databases">
        <title>Isolation of a novel species in the genus Cupriavidus from patients with sepsis using whole genome sequencing.</title>
        <authorList>
            <person name="Kweon O.J."/>
            <person name="Lee M.-K."/>
        </authorList>
    </citation>
    <scope>NUCLEOTIDE SEQUENCE [LARGE SCALE GENOMIC DNA]</scope>
    <source>
        <strain evidence="9 10">MKL-01</strain>
    </source>
</reference>
<dbReference type="InterPro" id="IPR038763">
    <property type="entry name" value="DHH_sf"/>
</dbReference>
<dbReference type="NCBIfam" id="TIGR00644">
    <property type="entry name" value="recJ"/>
    <property type="match status" value="1"/>
</dbReference>
<evidence type="ECO:0000256" key="3">
    <source>
        <dbReference type="ARBA" id="ARBA00022722"/>
    </source>
</evidence>
<evidence type="ECO:0000256" key="4">
    <source>
        <dbReference type="ARBA" id="ARBA00022801"/>
    </source>
</evidence>
<dbReference type="InterPro" id="IPR001667">
    <property type="entry name" value="DDH_dom"/>
</dbReference>
<evidence type="ECO:0000256" key="2">
    <source>
        <dbReference type="ARBA" id="ARBA00019841"/>
    </source>
</evidence>
<dbReference type="Gene3D" id="3.10.310.30">
    <property type="match status" value="1"/>
</dbReference>
<accession>A0A5M8BB88</accession>
<feature type="domain" description="DDH" evidence="6">
    <location>
        <begin position="74"/>
        <end position="230"/>
    </location>
</feature>
<organism evidence="9 10">
    <name type="scientific">Cupriavidus cauae</name>
    <dbReference type="NCBI Taxonomy" id="2608999"/>
    <lineage>
        <taxon>Bacteria</taxon>
        <taxon>Pseudomonadati</taxon>
        <taxon>Pseudomonadota</taxon>
        <taxon>Betaproteobacteria</taxon>
        <taxon>Burkholderiales</taxon>
        <taxon>Burkholderiaceae</taxon>
        <taxon>Cupriavidus</taxon>
    </lineage>
</organism>
<dbReference type="GO" id="GO:0006310">
    <property type="term" value="P:DNA recombination"/>
    <property type="evidence" value="ECO:0007669"/>
    <property type="project" value="InterPro"/>
</dbReference>
<dbReference type="PANTHER" id="PTHR30255">
    <property type="entry name" value="SINGLE-STRANDED-DNA-SPECIFIC EXONUCLEASE RECJ"/>
    <property type="match status" value="1"/>
</dbReference>
<dbReference type="RefSeq" id="WP_150081820.1">
    <property type="nucleotide sequence ID" value="NZ_VWRN01000005.1"/>
</dbReference>
<feature type="domain" description="RecJ OB" evidence="8">
    <location>
        <begin position="466"/>
        <end position="563"/>
    </location>
</feature>
<evidence type="ECO:0000256" key="5">
    <source>
        <dbReference type="ARBA" id="ARBA00022839"/>
    </source>
</evidence>
<dbReference type="FunFam" id="3.90.1640.30:FF:000001">
    <property type="entry name" value="Single-stranded-DNA-specific exonuclease RecJ"/>
    <property type="match status" value="1"/>
</dbReference>
<dbReference type="Pfam" id="PF17768">
    <property type="entry name" value="RecJ_OB"/>
    <property type="match status" value="1"/>
</dbReference>
<dbReference type="InterPro" id="IPR003156">
    <property type="entry name" value="DHHA1_dom"/>
</dbReference>
<keyword evidence="3" id="KW-0540">Nuclease</keyword>
<dbReference type="InterPro" id="IPR004610">
    <property type="entry name" value="RecJ"/>
</dbReference>
<evidence type="ECO:0000259" key="8">
    <source>
        <dbReference type="Pfam" id="PF17768"/>
    </source>
</evidence>
<keyword evidence="4" id="KW-0378">Hydrolase</keyword>